<evidence type="ECO:0000256" key="1">
    <source>
        <dbReference type="ARBA" id="ARBA00004127"/>
    </source>
</evidence>
<feature type="transmembrane region" description="Helical" evidence="12">
    <location>
        <begin position="217"/>
        <end position="237"/>
    </location>
</feature>
<keyword evidence="4 11" id="KW-0812">Transmembrane</keyword>
<organism evidence="14">
    <name type="scientific">Buchnera aphidicola</name>
    <name type="common">Cinara pseudotsugae</name>
    <dbReference type="NCBI Taxonomy" id="2518978"/>
    <lineage>
        <taxon>Bacteria</taxon>
        <taxon>Pseudomonadati</taxon>
        <taxon>Pseudomonadota</taxon>
        <taxon>Gammaproteobacteria</taxon>
        <taxon>Enterobacterales</taxon>
        <taxon>Erwiniaceae</taxon>
        <taxon>Buchnera</taxon>
    </lineage>
</organism>
<evidence type="ECO:0000256" key="5">
    <source>
        <dbReference type="ARBA" id="ARBA00022989"/>
    </source>
</evidence>
<dbReference type="AlphaFoldDB" id="A0A451DF27"/>
<feature type="transmembrane region" description="Helical" evidence="12">
    <location>
        <begin position="284"/>
        <end position="306"/>
    </location>
</feature>
<dbReference type="Pfam" id="PF00361">
    <property type="entry name" value="Proton_antipo_M"/>
    <property type="match status" value="1"/>
</dbReference>
<sequence>MILLIFLLVPLLGAALTLITSFIDSRIPRYVAISSMVICLLTSLFCYYDYNIFQGNSSSDIFMVIFYKSWFQQYGISIYLGLDKLSLLMVFLTSLMGVCSIYCEWNTSENKKGVCYFFLLLILLGMFGVFLSLDMFLFFIFWEIMLIPMYFLIISGNDSVIKHHDVVHVARKFFIYSQISGMSLLWFIINIVCIYHSHYGIWTFNYFILKKLHISFYTEFFLICSLLLSLIIKIPLFPFHSWLPDTQEFISTSGSVDLVGILLKPAIYGLLRFYLVFFPHTSRVFSFFCIVFGLFSMFYGAVMAFSQTNIKRLLAYSSISSMGVIFAALNSKTSFLQNGIILYLFSYIISMAALLIITGKIFAHIKTQNILNMRRICSCMNFIPAFFLFFSFSILNIPLTGNFSGEFLMLFSIFTFNPVLGFFFIFGLFFSSIYLLRMIKHVCYGSKKFFIVPNELNIFDFLILILYTFLVIFTGLFPALFLKFVYFIS</sequence>
<dbReference type="PANTHER" id="PTHR43507:SF1">
    <property type="entry name" value="NADH-UBIQUINONE OXIDOREDUCTASE CHAIN 4"/>
    <property type="match status" value="1"/>
</dbReference>
<feature type="domain" description="NADH:quinone oxidoreductase/Mrp antiporter transmembrane" evidence="13">
    <location>
        <begin position="132"/>
        <end position="430"/>
    </location>
</feature>
<feature type="transmembrane region" description="Helical" evidence="12">
    <location>
        <begin position="139"/>
        <end position="161"/>
    </location>
</feature>
<keyword evidence="5 12" id="KW-1133">Transmembrane helix</keyword>
<feature type="transmembrane region" description="Helical" evidence="12">
    <location>
        <begin position="27"/>
        <end position="48"/>
    </location>
</feature>
<feature type="transmembrane region" description="Helical" evidence="12">
    <location>
        <begin position="407"/>
        <end position="436"/>
    </location>
</feature>
<feature type="transmembrane region" description="Helical" evidence="12">
    <location>
        <begin position="258"/>
        <end position="278"/>
    </location>
</feature>
<dbReference type="EMBL" id="LR217727">
    <property type="protein sequence ID" value="VFP85249.1"/>
    <property type="molecule type" value="Genomic_DNA"/>
</dbReference>
<dbReference type="GO" id="GO:0048039">
    <property type="term" value="F:ubiquinone binding"/>
    <property type="evidence" value="ECO:0007669"/>
    <property type="project" value="TreeGrafter"/>
</dbReference>
<dbReference type="PRINTS" id="PR01437">
    <property type="entry name" value="NUOXDRDTASE4"/>
</dbReference>
<dbReference type="InterPro" id="IPR010227">
    <property type="entry name" value="NADH_Q_OxRdtase_chainM/4"/>
</dbReference>
<evidence type="ECO:0000256" key="2">
    <source>
        <dbReference type="ARBA" id="ARBA00009025"/>
    </source>
</evidence>
<feature type="transmembrane region" description="Helical" evidence="12">
    <location>
        <begin position="173"/>
        <end position="197"/>
    </location>
</feature>
<feature type="transmembrane region" description="Helical" evidence="12">
    <location>
        <begin position="115"/>
        <end position="133"/>
    </location>
</feature>
<evidence type="ECO:0000313" key="14">
    <source>
        <dbReference type="EMBL" id="VFP85249.1"/>
    </source>
</evidence>
<evidence type="ECO:0000256" key="12">
    <source>
        <dbReference type="SAM" id="Phobius"/>
    </source>
</evidence>
<gene>
    <name evidence="14" type="primary">nuoM</name>
    <name evidence="14" type="ORF">BUCIPSPA2889_115</name>
</gene>
<evidence type="ECO:0000256" key="3">
    <source>
        <dbReference type="ARBA" id="ARBA00019906"/>
    </source>
</evidence>
<evidence type="ECO:0000256" key="11">
    <source>
        <dbReference type="RuleBase" id="RU000320"/>
    </source>
</evidence>
<reference evidence="14" key="1">
    <citation type="submission" date="2019-02" db="EMBL/GenBank/DDBJ databases">
        <authorList>
            <person name="Manzano-Marin A."/>
            <person name="Manzano-Marin A."/>
        </authorList>
    </citation>
    <scope>NUCLEOTIDE SEQUENCE</scope>
    <source>
        <strain evidence="14">BuCipseudotsugae</strain>
    </source>
</reference>
<comment type="function">
    <text evidence="7">NDH-1 shuttles electrons from NADH, via FMN and iron-sulfur (Fe-S) centers, to quinones in the respiratory chain. Couples the redox reaction to proton translocation (for every two electrons transferred, four hydrogen ions are translocated across the cytoplasmic membrane), and thus conserves the redox energy in a proton gradient.</text>
</comment>
<evidence type="ECO:0000256" key="4">
    <source>
        <dbReference type="ARBA" id="ARBA00022692"/>
    </source>
</evidence>
<dbReference type="GO" id="GO:0008137">
    <property type="term" value="F:NADH dehydrogenase (ubiquinone) activity"/>
    <property type="evidence" value="ECO:0007669"/>
    <property type="project" value="InterPro"/>
</dbReference>
<feature type="transmembrane region" description="Helical" evidence="12">
    <location>
        <begin position="313"/>
        <end position="329"/>
    </location>
</feature>
<dbReference type="GO" id="GO:0042773">
    <property type="term" value="P:ATP synthesis coupled electron transport"/>
    <property type="evidence" value="ECO:0007669"/>
    <property type="project" value="InterPro"/>
</dbReference>
<comment type="subunit">
    <text evidence="8">Composed of 13 different subunits. Subunits NuoA, H, J, K, L, M, N constitute the membrane sector of the complex.</text>
</comment>
<feature type="transmembrane region" description="Helical" evidence="12">
    <location>
        <begin position="457"/>
        <end position="481"/>
    </location>
</feature>
<evidence type="ECO:0000259" key="13">
    <source>
        <dbReference type="Pfam" id="PF00361"/>
    </source>
</evidence>
<proteinExistence type="inferred from homology"/>
<dbReference type="GO" id="GO:0016020">
    <property type="term" value="C:membrane"/>
    <property type="evidence" value="ECO:0007669"/>
    <property type="project" value="UniProtKB-SubCell"/>
</dbReference>
<protein>
    <recommendedName>
        <fullName evidence="3">NADH-quinone oxidoreductase subunit M</fullName>
    </recommendedName>
    <alternativeName>
        <fullName evidence="9">NADH dehydrogenase I subunit M</fullName>
    </alternativeName>
    <alternativeName>
        <fullName evidence="10">NDH-1 subunit M</fullName>
    </alternativeName>
</protein>
<evidence type="ECO:0000256" key="6">
    <source>
        <dbReference type="ARBA" id="ARBA00023136"/>
    </source>
</evidence>
<evidence type="ECO:0000256" key="8">
    <source>
        <dbReference type="ARBA" id="ARBA00025811"/>
    </source>
</evidence>
<dbReference type="GO" id="GO:0015990">
    <property type="term" value="P:electron transport coupled proton transport"/>
    <property type="evidence" value="ECO:0007669"/>
    <property type="project" value="TreeGrafter"/>
</dbReference>
<dbReference type="NCBIfam" id="TIGR01972">
    <property type="entry name" value="NDH_I_M"/>
    <property type="match status" value="1"/>
</dbReference>
<comment type="subcellular location">
    <subcellularLocation>
        <location evidence="1">Endomembrane system</location>
        <topology evidence="1">Multi-pass membrane protein</topology>
    </subcellularLocation>
    <subcellularLocation>
        <location evidence="11">Membrane</location>
        <topology evidence="11">Multi-pass membrane protein</topology>
    </subcellularLocation>
</comment>
<dbReference type="GO" id="GO:0003954">
    <property type="term" value="F:NADH dehydrogenase activity"/>
    <property type="evidence" value="ECO:0007669"/>
    <property type="project" value="TreeGrafter"/>
</dbReference>
<dbReference type="InterPro" id="IPR001750">
    <property type="entry name" value="ND/Mrp_TM"/>
</dbReference>
<evidence type="ECO:0000256" key="9">
    <source>
        <dbReference type="ARBA" id="ARBA00031584"/>
    </source>
</evidence>
<dbReference type="PANTHER" id="PTHR43507">
    <property type="entry name" value="NADH-UBIQUINONE OXIDOREDUCTASE CHAIN 4"/>
    <property type="match status" value="1"/>
</dbReference>
<feature type="transmembrane region" description="Helical" evidence="12">
    <location>
        <begin position="375"/>
        <end position="395"/>
    </location>
</feature>
<comment type="similarity">
    <text evidence="2">Belongs to the complex I subunit 4 family.</text>
</comment>
<accession>A0A451DF27</accession>
<keyword evidence="6 12" id="KW-0472">Membrane</keyword>
<evidence type="ECO:0000256" key="10">
    <source>
        <dbReference type="ARBA" id="ARBA00032798"/>
    </source>
</evidence>
<feature type="transmembrane region" description="Helical" evidence="12">
    <location>
        <begin position="85"/>
        <end position="103"/>
    </location>
</feature>
<name>A0A451DF27_9GAMM</name>
<feature type="transmembrane region" description="Helical" evidence="12">
    <location>
        <begin position="341"/>
        <end position="363"/>
    </location>
</feature>
<keyword evidence="14" id="KW-0560">Oxidoreductase</keyword>
<dbReference type="GO" id="GO:0012505">
    <property type="term" value="C:endomembrane system"/>
    <property type="evidence" value="ECO:0007669"/>
    <property type="project" value="UniProtKB-SubCell"/>
</dbReference>
<evidence type="ECO:0000256" key="7">
    <source>
        <dbReference type="ARBA" id="ARBA00025189"/>
    </source>
</evidence>
<dbReference type="InterPro" id="IPR003918">
    <property type="entry name" value="NADH_UbQ_OxRdtase"/>
</dbReference>